<sequence>MIRSFACDYETLKRLAEIETDAILNQGDAEMIGAVEGREIALRTVLSEIEHARAVEAKRKETFDSAFNFAIKLTVAVETGRLGLSQSEYKEALNLLEALNQFAKHLK</sequence>
<evidence type="ECO:0000313" key="2">
    <source>
        <dbReference type="Proteomes" id="UP000759246"/>
    </source>
</evidence>
<proteinExistence type="predicted"/>
<dbReference type="Proteomes" id="UP000759246">
    <property type="component" value="Unassembled WGS sequence"/>
</dbReference>
<reference evidence="1" key="1">
    <citation type="submission" date="2020-04" db="EMBL/GenBank/DDBJ databases">
        <title>Deep metagenomics examines the oral microbiome during advanced dental caries in children, revealing novel taxa and co-occurrences with host molecules.</title>
        <authorList>
            <person name="Baker J.L."/>
            <person name="Morton J.T."/>
            <person name="Dinis M."/>
            <person name="Alvarez R."/>
            <person name="Tran N.C."/>
            <person name="Knight R."/>
            <person name="Edlund A."/>
        </authorList>
    </citation>
    <scope>NUCLEOTIDE SEQUENCE</scope>
    <source>
        <strain evidence="1">JCVI_30_bin.13</strain>
    </source>
</reference>
<comment type="caution">
    <text evidence="1">The sequence shown here is derived from an EMBL/GenBank/DDBJ whole genome shotgun (WGS) entry which is preliminary data.</text>
</comment>
<protein>
    <submittedName>
        <fullName evidence="1">Uncharacterized protein</fullName>
    </submittedName>
</protein>
<dbReference type="EMBL" id="JABZGF010000001">
    <property type="protein sequence ID" value="MBF0965583.1"/>
    <property type="molecule type" value="Genomic_DNA"/>
</dbReference>
<evidence type="ECO:0000313" key="1">
    <source>
        <dbReference type="EMBL" id="MBF0965583.1"/>
    </source>
</evidence>
<dbReference type="AlphaFoldDB" id="A0A929RMI7"/>
<organism evidence="1 2">
    <name type="scientific">Actinomyces bouchesdurhonensis</name>
    <dbReference type="NCBI Taxonomy" id="1852361"/>
    <lineage>
        <taxon>Bacteria</taxon>
        <taxon>Bacillati</taxon>
        <taxon>Actinomycetota</taxon>
        <taxon>Actinomycetes</taxon>
        <taxon>Actinomycetales</taxon>
        <taxon>Actinomycetaceae</taxon>
        <taxon>Actinomyces</taxon>
    </lineage>
</organism>
<name>A0A929RMI7_9ACTO</name>
<accession>A0A929RMI7</accession>
<gene>
    <name evidence="1" type="ORF">HXK09_00115</name>
</gene>